<dbReference type="InterPro" id="IPR041188">
    <property type="entry name" value="HTH_ABP1_N"/>
</dbReference>
<feature type="domain" description="ARS-binding protein 1 N-terminal" evidence="1">
    <location>
        <begin position="12"/>
        <end position="61"/>
    </location>
</feature>
<dbReference type="OrthoDB" id="2314430at2759"/>
<proteinExistence type="predicted"/>
<evidence type="ECO:0000313" key="3">
    <source>
        <dbReference type="Proteomes" id="UP000684084"/>
    </source>
</evidence>
<protein>
    <recommendedName>
        <fullName evidence="1">ARS-binding protein 1 N-terminal domain-containing protein</fullName>
    </recommendedName>
</protein>
<dbReference type="AlphaFoldDB" id="A0A915ZNF1"/>
<gene>
    <name evidence="2" type="ORF">CHRIB12_LOCUS17380</name>
</gene>
<accession>A0A915ZNF1</accession>
<evidence type="ECO:0000313" key="2">
    <source>
        <dbReference type="EMBL" id="CAB5381051.1"/>
    </source>
</evidence>
<dbReference type="EMBL" id="CAGKOT010000043">
    <property type="protein sequence ID" value="CAB5381051.1"/>
    <property type="molecule type" value="Genomic_DNA"/>
</dbReference>
<evidence type="ECO:0000259" key="1">
    <source>
        <dbReference type="Pfam" id="PF18107"/>
    </source>
</evidence>
<name>A0A915ZNF1_9GLOM</name>
<dbReference type="Pfam" id="PF18107">
    <property type="entry name" value="HTH_ABP1_N"/>
    <property type="match status" value="1"/>
</dbReference>
<dbReference type="Proteomes" id="UP000684084">
    <property type="component" value="Unassembled WGS sequence"/>
</dbReference>
<organism evidence="2 3">
    <name type="scientific">Rhizophagus irregularis</name>
    <dbReference type="NCBI Taxonomy" id="588596"/>
    <lineage>
        <taxon>Eukaryota</taxon>
        <taxon>Fungi</taxon>
        <taxon>Fungi incertae sedis</taxon>
        <taxon>Mucoromycota</taxon>
        <taxon>Glomeromycotina</taxon>
        <taxon>Glomeromycetes</taxon>
        <taxon>Glomerales</taxon>
        <taxon>Glomeraceae</taxon>
        <taxon>Rhizophagus</taxon>
    </lineage>
</organism>
<comment type="caution">
    <text evidence="2">The sequence shown here is derived from an EMBL/GenBank/DDBJ whole genome shotgun (WGS) entry which is preliminary data.</text>
</comment>
<sequence>MMTQSNQLKKHRSAISDDVKRQICEWAETNKNKTHIEIAKYFNDKYPNLTIEQCTISKILLQKDKWKTVLENEKSNKIFKHKPVKFPMLDRAMNIWVENVTAEGVILTDLLIKETL</sequence>
<reference evidence="2" key="1">
    <citation type="submission" date="2020-05" db="EMBL/GenBank/DDBJ databases">
        <authorList>
            <person name="Rincon C."/>
            <person name="Sanders R I."/>
            <person name="Robbins C."/>
            <person name="Chaturvedi A."/>
        </authorList>
    </citation>
    <scope>NUCLEOTIDE SEQUENCE</scope>
    <source>
        <strain evidence="2">CHB12</strain>
    </source>
</reference>
<dbReference type="VEuPathDB" id="FungiDB:RhiirFUN_014471"/>